<evidence type="ECO:0000313" key="2">
    <source>
        <dbReference type="EMBL" id="KAF6338232.1"/>
    </source>
</evidence>
<dbReference type="Proteomes" id="UP000558488">
    <property type="component" value="Unassembled WGS sequence"/>
</dbReference>
<protein>
    <submittedName>
        <fullName evidence="2">Uncharacterized protein</fullName>
    </submittedName>
</protein>
<organism evidence="2 3">
    <name type="scientific">Pipistrellus kuhlii</name>
    <name type="common">Kuhl's pipistrelle</name>
    <dbReference type="NCBI Taxonomy" id="59472"/>
    <lineage>
        <taxon>Eukaryota</taxon>
        <taxon>Metazoa</taxon>
        <taxon>Chordata</taxon>
        <taxon>Craniata</taxon>
        <taxon>Vertebrata</taxon>
        <taxon>Euteleostomi</taxon>
        <taxon>Mammalia</taxon>
        <taxon>Eutheria</taxon>
        <taxon>Laurasiatheria</taxon>
        <taxon>Chiroptera</taxon>
        <taxon>Yangochiroptera</taxon>
        <taxon>Vespertilionidae</taxon>
        <taxon>Pipistrellus</taxon>
    </lineage>
</organism>
<proteinExistence type="predicted"/>
<name>A0A7J7WLI1_PIPKU</name>
<reference evidence="2 3" key="1">
    <citation type="journal article" date="2020" name="Nature">
        <title>Six reference-quality genomes reveal evolution of bat adaptations.</title>
        <authorList>
            <person name="Jebb D."/>
            <person name="Huang Z."/>
            <person name="Pippel M."/>
            <person name="Hughes G.M."/>
            <person name="Lavrichenko K."/>
            <person name="Devanna P."/>
            <person name="Winkler S."/>
            <person name="Jermiin L.S."/>
            <person name="Skirmuntt E.C."/>
            <person name="Katzourakis A."/>
            <person name="Burkitt-Gray L."/>
            <person name="Ray D.A."/>
            <person name="Sullivan K.A.M."/>
            <person name="Roscito J.G."/>
            <person name="Kirilenko B.M."/>
            <person name="Davalos L.M."/>
            <person name="Corthals A.P."/>
            <person name="Power M.L."/>
            <person name="Jones G."/>
            <person name="Ransome R.D."/>
            <person name="Dechmann D.K.N."/>
            <person name="Locatelli A.G."/>
            <person name="Puechmaille S.J."/>
            <person name="Fedrigo O."/>
            <person name="Jarvis E.D."/>
            <person name="Hiller M."/>
            <person name="Vernes S.C."/>
            <person name="Myers E.W."/>
            <person name="Teeling E.C."/>
        </authorList>
    </citation>
    <scope>NUCLEOTIDE SEQUENCE [LARGE SCALE GENOMIC DNA]</scope>
    <source>
        <strain evidence="2">MPipKuh1</strain>
        <tissue evidence="2">Flight muscle</tissue>
    </source>
</reference>
<dbReference type="AlphaFoldDB" id="A0A7J7WLI1"/>
<gene>
    <name evidence="2" type="ORF">mPipKuh1_007957</name>
</gene>
<keyword evidence="3" id="KW-1185">Reference proteome</keyword>
<evidence type="ECO:0000256" key="1">
    <source>
        <dbReference type="SAM" id="MobiDB-lite"/>
    </source>
</evidence>
<sequence length="188" mass="19905">MLARRLLPLQAAHHSGMHFGLDANSMATAPSSLWVRLPLSGAKPEAAGASPGPSSSASRLPWPVVLLGTVLLRLCQAQKEPCTPIPAPSVPAHRTPNTKHLGPPDAAQEPGPAPVTCPRIATRVGLCAEFGPLRPSRACWALAQPPAPSFTPNQTLHGRTCTQLTHKLKYSQVEDKEGPLARQVHSQS</sequence>
<dbReference type="EMBL" id="JACAGB010000010">
    <property type="protein sequence ID" value="KAF6338232.1"/>
    <property type="molecule type" value="Genomic_DNA"/>
</dbReference>
<feature type="region of interest" description="Disordered" evidence="1">
    <location>
        <begin position="83"/>
        <end position="114"/>
    </location>
</feature>
<evidence type="ECO:0000313" key="3">
    <source>
        <dbReference type="Proteomes" id="UP000558488"/>
    </source>
</evidence>
<accession>A0A7J7WLI1</accession>
<comment type="caution">
    <text evidence="2">The sequence shown here is derived from an EMBL/GenBank/DDBJ whole genome shotgun (WGS) entry which is preliminary data.</text>
</comment>